<dbReference type="Gene3D" id="3.30.70.100">
    <property type="match status" value="1"/>
</dbReference>
<dbReference type="Pfam" id="PF04940">
    <property type="entry name" value="BLUF"/>
    <property type="match status" value="1"/>
</dbReference>
<name>A0A9W6IR31_9PROT</name>
<dbReference type="GO" id="GO:0009882">
    <property type="term" value="F:blue light photoreceptor activity"/>
    <property type="evidence" value="ECO:0007669"/>
    <property type="project" value="InterPro"/>
</dbReference>
<sequence length="148" mass="16961">MFLCRLAFFSRRNWYFDTPDENNGVLRSILTAGLRNNPKRGLSGVLVVDGNLFVQILEGPRGMLSDTFCRIQNDSRHGGLVLAGFEEVPERLFPDWSVVVRDAPKIQRRLPWIPEPESATFETLVHNAHRLLKSGSEFRRITVEREVP</sequence>
<dbReference type="InterPro" id="IPR007024">
    <property type="entry name" value="BLUF_domain"/>
</dbReference>
<dbReference type="SMART" id="SM01034">
    <property type="entry name" value="BLUF"/>
    <property type="match status" value="1"/>
</dbReference>
<dbReference type="SUPFAM" id="SSF54975">
    <property type="entry name" value="Acylphosphatase/BLUF domain-like"/>
    <property type="match status" value="1"/>
</dbReference>
<comment type="caution">
    <text evidence="2">The sequence shown here is derived from an EMBL/GenBank/DDBJ whole genome shotgun (WGS) entry which is preliminary data.</text>
</comment>
<dbReference type="InterPro" id="IPR036046">
    <property type="entry name" value="Acylphosphatase-like_dom_sf"/>
</dbReference>
<evidence type="ECO:0000313" key="2">
    <source>
        <dbReference type="EMBL" id="GLK53799.1"/>
    </source>
</evidence>
<evidence type="ECO:0000259" key="1">
    <source>
        <dbReference type="PROSITE" id="PS50925"/>
    </source>
</evidence>
<feature type="domain" description="BLUF" evidence="1">
    <location>
        <begin position="3"/>
        <end position="99"/>
    </location>
</feature>
<organism evidence="2 3">
    <name type="scientific">Maricaulis virginensis</name>
    <dbReference type="NCBI Taxonomy" id="144022"/>
    <lineage>
        <taxon>Bacteria</taxon>
        <taxon>Pseudomonadati</taxon>
        <taxon>Pseudomonadota</taxon>
        <taxon>Alphaproteobacteria</taxon>
        <taxon>Maricaulales</taxon>
        <taxon>Maricaulaceae</taxon>
        <taxon>Maricaulis</taxon>
    </lineage>
</organism>
<protein>
    <recommendedName>
        <fullName evidence="1">BLUF domain-containing protein</fullName>
    </recommendedName>
</protein>
<dbReference type="Proteomes" id="UP001143486">
    <property type="component" value="Unassembled WGS sequence"/>
</dbReference>
<accession>A0A9W6IR31</accession>
<dbReference type="AlphaFoldDB" id="A0A9W6IR31"/>
<dbReference type="RefSeq" id="WP_271188139.1">
    <property type="nucleotide sequence ID" value="NZ_BSFE01000014.1"/>
</dbReference>
<gene>
    <name evidence="2" type="ORF">GCM10017621_33070</name>
</gene>
<dbReference type="PROSITE" id="PS50925">
    <property type="entry name" value="BLUF"/>
    <property type="match status" value="1"/>
</dbReference>
<dbReference type="EMBL" id="BSFE01000014">
    <property type="protein sequence ID" value="GLK53799.1"/>
    <property type="molecule type" value="Genomic_DNA"/>
</dbReference>
<reference evidence="2" key="2">
    <citation type="submission" date="2023-01" db="EMBL/GenBank/DDBJ databases">
        <authorList>
            <person name="Sun Q."/>
            <person name="Evtushenko L."/>
        </authorList>
    </citation>
    <scope>NUCLEOTIDE SEQUENCE</scope>
    <source>
        <strain evidence="2">VKM B-1513</strain>
    </source>
</reference>
<reference evidence="2" key="1">
    <citation type="journal article" date="2014" name="Int. J. Syst. Evol. Microbiol.">
        <title>Complete genome sequence of Corynebacterium casei LMG S-19264T (=DSM 44701T), isolated from a smear-ripened cheese.</title>
        <authorList>
            <consortium name="US DOE Joint Genome Institute (JGI-PGF)"/>
            <person name="Walter F."/>
            <person name="Albersmeier A."/>
            <person name="Kalinowski J."/>
            <person name="Ruckert C."/>
        </authorList>
    </citation>
    <scope>NUCLEOTIDE SEQUENCE</scope>
    <source>
        <strain evidence="2">VKM B-1513</strain>
    </source>
</reference>
<keyword evidence="3" id="KW-1185">Reference proteome</keyword>
<evidence type="ECO:0000313" key="3">
    <source>
        <dbReference type="Proteomes" id="UP001143486"/>
    </source>
</evidence>
<proteinExistence type="predicted"/>
<dbReference type="GO" id="GO:0071949">
    <property type="term" value="F:FAD binding"/>
    <property type="evidence" value="ECO:0007669"/>
    <property type="project" value="InterPro"/>
</dbReference>